<evidence type="ECO:0000313" key="1">
    <source>
        <dbReference type="EMBL" id="KAB1440281.1"/>
    </source>
</evidence>
<keyword evidence="2" id="KW-1185">Reference proteome</keyword>
<dbReference type="EMBL" id="WAIE01000007">
    <property type="protein sequence ID" value="KAB1440281.1"/>
    <property type="molecule type" value="Genomic_DNA"/>
</dbReference>
<reference evidence="1 2" key="1">
    <citation type="journal article" date="2017" name="Int. J. Syst. Evol. Microbiol.">
        <title>Desulfovibrio senegalensis sp. nov., a mesophilic sulfate reducer isolated from marine sediment.</title>
        <authorList>
            <person name="Thioye A."/>
            <person name="Gam Z.B.A."/>
            <person name="Mbengue M."/>
            <person name="Cayol J.L."/>
            <person name="Joseph-Bartoli M."/>
            <person name="Toure-Kane C."/>
            <person name="Labat M."/>
        </authorList>
    </citation>
    <scope>NUCLEOTIDE SEQUENCE [LARGE SCALE GENOMIC DNA]</scope>
    <source>
        <strain evidence="1 2">DSM 101509</strain>
    </source>
</reference>
<dbReference type="RefSeq" id="WP_151151722.1">
    <property type="nucleotide sequence ID" value="NZ_WAIE01000007.1"/>
</dbReference>
<accession>A0A6N6N264</accession>
<organism evidence="1 2">
    <name type="scientific">Pseudodesulfovibrio senegalensis</name>
    <dbReference type="NCBI Taxonomy" id="1721087"/>
    <lineage>
        <taxon>Bacteria</taxon>
        <taxon>Pseudomonadati</taxon>
        <taxon>Thermodesulfobacteriota</taxon>
        <taxon>Desulfovibrionia</taxon>
        <taxon>Desulfovibrionales</taxon>
        <taxon>Desulfovibrionaceae</taxon>
    </lineage>
</organism>
<protein>
    <submittedName>
        <fullName evidence="1">Uncharacterized protein</fullName>
    </submittedName>
</protein>
<name>A0A6N6N264_9BACT</name>
<proteinExistence type="predicted"/>
<dbReference type="OrthoDB" id="5459532at2"/>
<comment type="caution">
    <text evidence="1">The sequence shown here is derived from an EMBL/GenBank/DDBJ whole genome shotgun (WGS) entry which is preliminary data.</text>
</comment>
<gene>
    <name evidence="1" type="ORF">F8A88_13600</name>
</gene>
<evidence type="ECO:0000313" key="2">
    <source>
        <dbReference type="Proteomes" id="UP000438699"/>
    </source>
</evidence>
<sequence>MNELSIGASSLGNAMDQQTFGAQVVTKTLDYMNNSGSSPAPVDKASAEGALVSKTLDYMNSGSGSDKTGMAQSYQFQKDVLGSYAGMGVINNLTI</sequence>
<dbReference type="AlphaFoldDB" id="A0A6N6N264"/>
<dbReference type="Proteomes" id="UP000438699">
    <property type="component" value="Unassembled WGS sequence"/>
</dbReference>